<dbReference type="PANTHER" id="PTHR31973">
    <property type="entry name" value="POLYPROTEIN, PUTATIVE-RELATED"/>
    <property type="match status" value="1"/>
</dbReference>
<dbReference type="GO" id="GO:0003676">
    <property type="term" value="F:nucleic acid binding"/>
    <property type="evidence" value="ECO:0007669"/>
    <property type="project" value="InterPro"/>
</dbReference>
<accession>A0A9R1WN48</accession>
<proteinExistence type="predicted"/>
<keyword evidence="1" id="KW-0862">Zinc</keyword>
<feature type="region of interest" description="Disordered" evidence="2">
    <location>
        <begin position="243"/>
        <end position="268"/>
    </location>
</feature>
<reference evidence="4 5" key="1">
    <citation type="journal article" date="2017" name="Nat. Commun.">
        <title>Genome assembly with in vitro proximity ligation data and whole-genome triplication in lettuce.</title>
        <authorList>
            <person name="Reyes-Chin-Wo S."/>
            <person name="Wang Z."/>
            <person name="Yang X."/>
            <person name="Kozik A."/>
            <person name="Arikit S."/>
            <person name="Song C."/>
            <person name="Xia L."/>
            <person name="Froenicke L."/>
            <person name="Lavelle D.O."/>
            <person name="Truco M.J."/>
            <person name="Xia R."/>
            <person name="Zhu S."/>
            <person name="Xu C."/>
            <person name="Xu H."/>
            <person name="Xu X."/>
            <person name="Cox K."/>
            <person name="Korf I."/>
            <person name="Meyers B.C."/>
            <person name="Michelmore R.W."/>
        </authorList>
    </citation>
    <scope>NUCLEOTIDE SEQUENCE [LARGE SCALE GENOMIC DNA]</scope>
    <source>
        <strain evidence="5">cv. Salinas</strain>
        <tissue evidence="4">Seedlings</tissue>
    </source>
</reference>
<dbReference type="PANTHER" id="PTHR31973:SF190">
    <property type="entry name" value="MULE TRANSPOSASE DOMAIN-CONTAINING PROTEIN"/>
    <property type="match status" value="1"/>
</dbReference>
<dbReference type="AlphaFoldDB" id="A0A9R1WN48"/>
<feature type="region of interest" description="Disordered" evidence="2">
    <location>
        <begin position="886"/>
        <end position="972"/>
    </location>
</feature>
<dbReference type="EMBL" id="NBSK02000001">
    <property type="protein sequence ID" value="KAJ0225083.1"/>
    <property type="molecule type" value="Genomic_DNA"/>
</dbReference>
<evidence type="ECO:0000256" key="1">
    <source>
        <dbReference type="PROSITE-ProRule" id="PRU00047"/>
    </source>
</evidence>
<dbReference type="Pfam" id="PF10551">
    <property type="entry name" value="MULE"/>
    <property type="match status" value="1"/>
</dbReference>
<evidence type="ECO:0000313" key="5">
    <source>
        <dbReference type="Proteomes" id="UP000235145"/>
    </source>
</evidence>
<feature type="compositionally biased region" description="Low complexity" evidence="2">
    <location>
        <begin position="904"/>
        <end position="913"/>
    </location>
</feature>
<keyword evidence="5" id="KW-1185">Reference proteome</keyword>
<evidence type="ECO:0000313" key="4">
    <source>
        <dbReference type="EMBL" id="KAJ0225083.1"/>
    </source>
</evidence>
<gene>
    <name evidence="4" type="ORF">LSAT_V11C100040310</name>
</gene>
<dbReference type="GO" id="GO:0008270">
    <property type="term" value="F:zinc ion binding"/>
    <property type="evidence" value="ECO:0007669"/>
    <property type="project" value="UniProtKB-KW"/>
</dbReference>
<keyword evidence="1" id="KW-0479">Metal-binding</keyword>
<dbReference type="Pfam" id="PF26130">
    <property type="entry name" value="PB1-like"/>
    <property type="match status" value="1"/>
</dbReference>
<dbReference type="InterPro" id="IPR058594">
    <property type="entry name" value="PB1-like_dom_pln"/>
</dbReference>
<sequence>MVLWRIRASMEEIDVGRRYWGHPTIFSISLYHAGEFTKFLGRKYIKGKQTYVDLLDMDTFSVHDIDEMMEQLGYVNEGIPLYYHFKRPLSDLDFRLFALGSDQDVKHLGTFISKHKLIEVYIEHGKTQLHTYTMSSNQSKIQINEIIEPPTCSRRIFLDWYDNSEKNVVGDASKEANVVDLTGNDNMELTVIDNGDNNKEENPCADFEIGDKIDHTNEVEFEDGNKDGEDRWAEFESGENFEDINKDEFGSGDKFGDDSGYESSESDDIDFYVDNDNILDDVEVDMNDFNDNIDMDVEWVGGKNGNVVEEENKVGELNEVLNNEVLMSSSSSDEGPVAKQKKTVKAIQRAHENDEANVAEPFYILQTFNTAQEFKERVKLHAIETRRELEFEKYDKNRVRVVCRGTIPKLGNLDNSGEGQQEVNNEDEEKCPWSLYASKWKRDIKWMVKFYNNEHRCLQTRNVKACTYKFLAKQIASQVESNPTIPIRALQEQLQRDYQVGLSKMKVFRARTEALNQVRGDYVGQYALLRDYVLELQKHNPYTTVKIDVKSEPNPNAETRTFKRIYICLGPLKKGFAAGRRDFLGLDGAFIKGPYPGQILSAVGIDGNNGTYPLAYAVVESESTNSWTWFLTCLGGDLVLGTNSNFTFMTDKQKGVLHAIAKLFPCAEHHYCHRHIHENMKASWRGKQFKDLLWDCAKASTIQQFQRSMEEVRKLNNDAYEWLKNIPPQQWRRSHFTDRAHTDAMLNNMCESLNSKIVEGRDVPIITCLEYIREYLMKIIVTVQKEIDKAIGPLTPTTTIWVGKLKKEATQLRYVFCGNGIYQPINGRNMWEKSTCPTTLLPPKHHVLIGRPKKKRRRSAMEVEDLVKGNQLSRAQKSVTCSKCNKSGHNARTCKGQKAGGAGSAKVKAGGSQTLRNVSGARSAKVNDGIAKVKAGGAGSAKVKDGSAKVKAGGVGSAKVKAGVSKKGKGVP</sequence>
<evidence type="ECO:0000259" key="3">
    <source>
        <dbReference type="PROSITE" id="PS50158"/>
    </source>
</evidence>
<comment type="caution">
    <text evidence="4">The sequence shown here is derived from an EMBL/GenBank/DDBJ whole genome shotgun (WGS) entry which is preliminary data.</text>
</comment>
<feature type="domain" description="CCHC-type" evidence="3">
    <location>
        <begin position="881"/>
        <end position="895"/>
    </location>
</feature>
<organism evidence="4 5">
    <name type="scientific">Lactuca sativa</name>
    <name type="common">Garden lettuce</name>
    <dbReference type="NCBI Taxonomy" id="4236"/>
    <lineage>
        <taxon>Eukaryota</taxon>
        <taxon>Viridiplantae</taxon>
        <taxon>Streptophyta</taxon>
        <taxon>Embryophyta</taxon>
        <taxon>Tracheophyta</taxon>
        <taxon>Spermatophyta</taxon>
        <taxon>Magnoliopsida</taxon>
        <taxon>eudicotyledons</taxon>
        <taxon>Gunneridae</taxon>
        <taxon>Pentapetalae</taxon>
        <taxon>asterids</taxon>
        <taxon>campanulids</taxon>
        <taxon>Asterales</taxon>
        <taxon>Asteraceae</taxon>
        <taxon>Cichorioideae</taxon>
        <taxon>Cichorieae</taxon>
        <taxon>Lactucinae</taxon>
        <taxon>Lactuca</taxon>
    </lineage>
</organism>
<keyword evidence="1" id="KW-0863">Zinc-finger</keyword>
<feature type="compositionally biased region" description="Basic and acidic residues" evidence="2">
    <location>
        <begin position="243"/>
        <end position="257"/>
    </location>
</feature>
<name>A0A9R1WN48_LACSA</name>
<dbReference type="PROSITE" id="PS50158">
    <property type="entry name" value="ZF_CCHC"/>
    <property type="match status" value="1"/>
</dbReference>
<evidence type="ECO:0000256" key="2">
    <source>
        <dbReference type="SAM" id="MobiDB-lite"/>
    </source>
</evidence>
<dbReference type="Proteomes" id="UP000235145">
    <property type="component" value="Unassembled WGS sequence"/>
</dbReference>
<feature type="compositionally biased region" description="Low complexity" evidence="2">
    <location>
        <begin position="949"/>
        <end position="963"/>
    </location>
</feature>
<dbReference type="InterPro" id="IPR018289">
    <property type="entry name" value="MULE_transposase_dom"/>
</dbReference>
<dbReference type="InterPro" id="IPR001878">
    <property type="entry name" value="Znf_CCHC"/>
</dbReference>
<protein>
    <recommendedName>
        <fullName evidence="3">CCHC-type domain-containing protein</fullName>
    </recommendedName>
</protein>